<accession>A0ABT8PJW2</accession>
<gene>
    <name evidence="1" type="ORF">QZM52_28215</name>
</gene>
<evidence type="ECO:0000313" key="2">
    <source>
        <dbReference type="Proteomes" id="UP001171606"/>
    </source>
</evidence>
<organism evidence="1 2">
    <name type="scientific">Burkholderia metallica</name>
    <dbReference type="NCBI Taxonomy" id="488729"/>
    <lineage>
        <taxon>Bacteria</taxon>
        <taxon>Pseudomonadati</taxon>
        <taxon>Pseudomonadota</taxon>
        <taxon>Betaproteobacteria</taxon>
        <taxon>Burkholderiales</taxon>
        <taxon>Burkholderiaceae</taxon>
        <taxon>Burkholderia</taxon>
        <taxon>Burkholderia cepacia complex</taxon>
    </lineage>
</organism>
<dbReference type="RefSeq" id="WP_175784256.1">
    <property type="nucleotide sequence ID" value="NZ_JAUJSQ010000014.1"/>
</dbReference>
<reference evidence="1" key="1">
    <citation type="submission" date="2023-07" db="EMBL/GenBank/DDBJ databases">
        <title>A collection of bacterial strains from the Burkholderia cepacia Research Laboratory and Repository.</title>
        <authorList>
            <person name="Lipuma J."/>
            <person name="Spilker T."/>
            <person name="Caverly L."/>
        </authorList>
    </citation>
    <scope>NUCLEOTIDE SEQUENCE</scope>
    <source>
        <strain evidence="1">AU42020</strain>
    </source>
</reference>
<keyword evidence="2" id="KW-1185">Reference proteome</keyword>
<proteinExistence type="predicted"/>
<dbReference type="Proteomes" id="UP001171606">
    <property type="component" value="Unassembled WGS sequence"/>
</dbReference>
<comment type="caution">
    <text evidence="1">The sequence shown here is derived from an EMBL/GenBank/DDBJ whole genome shotgun (WGS) entry which is preliminary data.</text>
</comment>
<dbReference type="EMBL" id="JAUJSQ010000014">
    <property type="protein sequence ID" value="MDN7935162.1"/>
    <property type="molecule type" value="Genomic_DNA"/>
</dbReference>
<sequence>MKAKHDHVTPELGGPDLLSLPVQPAYMAAPWFAALRIEIERANVTAVAARMGVSRVNLSLFVHGKGEYRVGGRAKPNLMEARYRRAFEQIVCPHTTSVVEVDDCRVIALRPAPTHNPLQLAHWQCCQRCPYRPK</sequence>
<name>A0ABT8PJW2_9BURK</name>
<evidence type="ECO:0000313" key="1">
    <source>
        <dbReference type="EMBL" id="MDN7935162.1"/>
    </source>
</evidence>
<protein>
    <submittedName>
        <fullName evidence="1">LacI family transcriptional regulator</fullName>
    </submittedName>
</protein>